<dbReference type="Proteomes" id="UP001460270">
    <property type="component" value="Unassembled WGS sequence"/>
</dbReference>
<dbReference type="AlphaFoldDB" id="A0AAW0NTJ6"/>
<dbReference type="EMBL" id="JBBPFD010000011">
    <property type="protein sequence ID" value="KAK7907820.1"/>
    <property type="molecule type" value="Genomic_DNA"/>
</dbReference>
<protein>
    <submittedName>
        <fullName evidence="2">Uncharacterized protein</fullName>
    </submittedName>
</protein>
<accession>A0AAW0NTJ6</accession>
<keyword evidence="3" id="KW-1185">Reference proteome</keyword>
<sequence length="117" mass="12676">MERQGPAGRSADGRSERRSRGRGVMLRFQLPFVGLSADVTSCYPACTAPKRGTWPAALFSGHLSSVNQMGRGQGCVCAESWVEVGVEGMISRGDRARRVQCADKRDPWARLAGDHPS</sequence>
<proteinExistence type="predicted"/>
<evidence type="ECO:0000313" key="3">
    <source>
        <dbReference type="Proteomes" id="UP001460270"/>
    </source>
</evidence>
<feature type="region of interest" description="Disordered" evidence="1">
    <location>
        <begin position="1"/>
        <end position="22"/>
    </location>
</feature>
<gene>
    <name evidence="2" type="ORF">WMY93_016432</name>
</gene>
<evidence type="ECO:0000313" key="2">
    <source>
        <dbReference type="EMBL" id="KAK7907820.1"/>
    </source>
</evidence>
<reference evidence="3" key="1">
    <citation type="submission" date="2024-04" db="EMBL/GenBank/DDBJ databases">
        <title>Salinicola lusitanus LLJ914,a marine bacterium isolated from the Okinawa Trough.</title>
        <authorList>
            <person name="Li J."/>
        </authorList>
    </citation>
    <scope>NUCLEOTIDE SEQUENCE [LARGE SCALE GENOMIC DNA]</scope>
</reference>
<comment type="caution">
    <text evidence="2">The sequence shown here is derived from an EMBL/GenBank/DDBJ whole genome shotgun (WGS) entry which is preliminary data.</text>
</comment>
<organism evidence="2 3">
    <name type="scientific">Mugilogobius chulae</name>
    <name type="common">yellowstripe goby</name>
    <dbReference type="NCBI Taxonomy" id="88201"/>
    <lineage>
        <taxon>Eukaryota</taxon>
        <taxon>Metazoa</taxon>
        <taxon>Chordata</taxon>
        <taxon>Craniata</taxon>
        <taxon>Vertebrata</taxon>
        <taxon>Euteleostomi</taxon>
        <taxon>Actinopterygii</taxon>
        <taxon>Neopterygii</taxon>
        <taxon>Teleostei</taxon>
        <taxon>Neoteleostei</taxon>
        <taxon>Acanthomorphata</taxon>
        <taxon>Gobiaria</taxon>
        <taxon>Gobiiformes</taxon>
        <taxon>Gobioidei</taxon>
        <taxon>Gobiidae</taxon>
        <taxon>Gobionellinae</taxon>
        <taxon>Mugilogobius</taxon>
    </lineage>
</organism>
<evidence type="ECO:0000256" key="1">
    <source>
        <dbReference type="SAM" id="MobiDB-lite"/>
    </source>
</evidence>
<name>A0AAW0NTJ6_9GOBI</name>